<keyword evidence="2" id="KW-1185">Reference proteome</keyword>
<dbReference type="RefSeq" id="YP_010742783.1">
    <property type="nucleotide sequence ID" value="NC_073092.1"/>
</dbReference>
<dbReference type="Proteomes" id="UP000464334">
    <property type="component" value="Chromosome"/>
</dbReference>
<dbReference type="EMBL" id="LR743530">
    <property type="protein sequence ID" value="CAA2409809.1"/>
    <property type="molecule type" value="Genomic_DNA"/>
</dbReference>
<evidence type="ECO:0000313" key="2">
    <source>
        <dbReference type="Proteomes" id="UP000464334"/>
    </source>
</evidence>
<organism evidence="1 2">
    <name type="scientific">Xanthomonas phage Suba</name>
    <dbReference type="NCBI Taxonomy" id="2674975"/>
    <lineage>
        <taxon>Viruses</taxon>
        <taxon>Duplodnaviria</taxon>
        <taxon>Heunggongvirae</taxon>
        <taxon>Uroviricota</taxon>
        <taxon>Caudoviricetes</taxon>
        <taxon>Stanbaylleyvirinae</taxon>
        <taxon>Subavirus</taxon>
        <taxon>Subavirus suba</taxon>
    </lineage>
</organism>
<dbReference type="GeneID" id="79707323"/>
<proteinExistence type="predicted"/>
<name>A0A679K3Z0_9CAUD</name>
<accession>A0A679K3Z0</accession>
<keyword evidence="1" id="KW-0378">Hydrolase</keyword>
<dbReference type="KEGG" id="vg:79707323"/>
<evidence type="ECO:0000313" key="1">
    <source>
        <dbReference type="EMBL" id="CAA2409809.1"/>
    </source>
</evidence>
<dbReference type="SUPFAM" id="SSF101386">
    <property type="entry name" value="all-alpha NTP pyrophosphatases"/>
    <property type="match status" value="1"/>
</dbReference>
<dbReference type="GO" id="GO:0016787">
    <property type="term" value="F:hydrolase activity"/>
    <property type="evidence" value="ECO:0007669"/>
    <property type="project" value="UniProtKB-KW"/>
</dbReference>
<reference evidence="1 2" key="1">
    <citation type="submission" date="2019-12" db="EMBL/GenBank/DDBJ databases">
        <authorList>
            <person name="Ansaldi M."/>
            <person name="Clavijo F."/>
        </authorList>
    </citation>
    <scope>NUCLEOTIDE SEQUENCE [LARGE SCALE GENOMIC DNA]</scope>
</reference>
<protein>
    <submittedName>
        <fullName evidence="1">Phage Nucleoside Triphosphate Pyrophosphohydrolase MazG-related protein</fullName>
    </submittedName>
</protein>
<sequence>MTDAKPPFHYQAEAAVTLSNNFHGGAIPARLLRNVLEWLIQNGNHADELKKAIFYGRDLQEYERYADEPNCMFIGEKICPGDAVRGETIFHAIIGKITEATELGELLYGVLFKDKEFDATNFVEEIGDGLWYDAAGLSAVGMTFDEAQRINIAKLRKRFPDKFNEFDANNRDLFGERVILEERTSKRVGVIEEVNISRVFGIDKPQA</sequence>